<evidence type="ECO:0000313" key="2">
    <source>
        <dbReference type="Proteomes" id="UP000660454"/>
    </source>
</evidence>
<reference evidence="1 2" key="1">
    <citation type="submission" date="2021-01" db="EMBL/GenBank/DDBJ databases">
        <title>Whole genome shotgun sequence of Microbispora siamensis NBRC 104113.</title>
        <authorList>
            <person name="Komaki H."/>
            <person name="Tamura T."/>
        </authorList>
    </citation>
    <scope>NUCLEOTIDE SEQUENCE [LARGE SCALE GENOMIC DNA]</scope>
    <source>
        <strain evidence="1 2">NBRC 104113</strain>
    </source>
</reference>
<dbReference type="Proteomes" id="UP000660454">
    <property type="component" value="Unassembled WGS sequence"/>
</dbReference>
<accession>A0ABQ4H165</accession>
<dbReference type="EMBL" id="BOOF01000076">
    <property type="protein sequence ID" value="GIH67434.1"/>
    <property type="molecule type" value="Genomic_DNA"/>
</dbReference>
<proteinExistence type="predicted"/>
<evidence type="ECO:0000313" key="1">
    <source>
        <dbReference type="EMBL" id="GIH67434.1"/>
    </source>
</evidence>
<keyword evidence="2" id="KW-1185">Reference proteome</keyword>
<protein>
    <submittedName>
        <fullName evidence="1">Uncharacterized protein</fullName>
    </submittedName>
</protein>
<gene>
    <name evidence="1" type="ORF">Msi02_82510</name>
</gene>
<organism evidence="1 2">
    <name type="scientific">Microbispora siamensis</name>
    <dbReference type="NCBI Taxonomy" id="564413"/>
    <lineage>
        <taxon>Bacteria</taxon>
        <taxon>Bacillati</taxon>
        <taxon>Actinomycetota</taxon>
        <taxon>Actinomycetes</taxon>
        <taxon>Streptosporangiales</taxon>
        <taxon>Streptosporangiaceae</taxon>
        <taxon>Microbispora</taxon>
    </lineage>
</organism>
<sequence length="102" mass="10461">MTVLLHGRNNVGVSRSTAVARRLSQAAFDSVFDSVFDHDAFGARVLTRGTMRAAALATTSECDLRGPALAGFGAGASSPHRAAGPSRFPAVAAARVAARPPI</sequence>
<comment type="caution">
    <text evidence="1">The sequence shown here is derived from an EMBL/GenBank/DDBJ whole genome shotgun (WGS) entry which is preliminary data.</text>
</comment>
<name>A0ABQ4H165_9ACTN</name>